<feature type="transmembrane region" description="Helical" evidence="1">
    <location>
        <begin position="42"/>
        <end position="63"/>
    </location>
</feature>
<name>A0ABX8QZM6_9ACTN</name>
<gene>
    <name evidence="2" type="ORF">AGRA3207_003208</name>
</gene>
<dbReference type="Proteomes" id="UP001049518">
    <property type="component" value="Chromosome"/>
</dbReference>
<keyword evidence="1" id="KW-1133">Transmembrane helix</keyword>
<evidence type="ECO:0000313" key="3">
    <source>
        <dbReference type="Proteomes" id="UP001049518"/>
    </source>
</evidence>
<evidence type="ECO:0000313" key="2">
    <source>
        <dbReference type="EMBL" id="QXJ22238.1"/>
    </source>
</evidence>
<protein>
    <submittedName>
        <fullName evidence="2">Uncharacterized protein</fullName>
    </submittedName>
</protein>
<reference evidence="2" key="1">
    <citation type="submission" date="2020-07" db="EMBL/GenBank/DDBJ databases">
        <authorList>
            <person name="Tarantini F.S."/>
            <person name="Hong K.W."/>
            <person name="Chan K.G."/>
        </authorList>
    </citation>
    <scope>NUCLEOTIDE SEQUENCE</scope>
    <source>
        <strain evidence="2">32-07</strain>
    </source>
</reference>
<dbReference type="EMBL" id="CP059572">
    <property type="protein sequence ID" value="QXJ22238.1"/>
    <property type="molecule type" value="Genomic_DNA"/>
</dbReference>
<organism evidence="2 3">
    <name type="scientific">Actinomadura graeca</name>
    <dbReference type="NCBI Taxonomy" id="2750812"/>
    <lineage>
        <taxon>Bacteria</taxon>
        <taxon>Bacillati</taxon>
        <taxon>Actinomycetota</taxon>
        <taxon>Actinomycetes</taxon>
        <taxon>Streptosporangiales</taxon>
        <taxon>Thermomonosporaceae</taxon>
        <taxon>Actinomadura</taxon>
    </lineage>
</organism>
<dbReference type="PROSITE" id="PS51257">
    <property type="entry name" value="PROKAR_LIPOPROTEIN"/>
    <property type="match status" value="1"/>
</dbReference>
<evidence type="ECO:0000256" key="1">
    <source>
        <dbReference type="SAM" id="Phobius"/>
    </source>
</evidence>
<sequence>MVAARSFAWALTVTACCAAAAAGVLVGVYGFCIFVEGTQPGLGFALIMGGVIAFASLVPTYFVNFRWQSAALMAWAARRGWRCFKGLGGVAELRTGGLFDIGRVTTRVLCVVKGSIDARPVTLVMGTQSSDTLILKAFTHVPASLSHVSITRTAQLTKRELRRQRRKYADTPIPLDLFRDLYDCDASFAPSADLRQAVLHHRLPFEWHVDGSGTLVVEAQVQPCRASRTRGRMLEQVAALSRMLGGRGGGVVPPRR</sequence>
<accession>A0ABX8QZM6</accession>
<keyword evidence="1" id="KW-0812">Transmembrane</keyword>
<keyword evidence="3" id="KW-1185">Reference proteome</keyword>
<keyword evidence="1" id="KW-0472">Membrane</keyword>
<proteinExistence type="predicted"/>
<feature type="transmembrane region" description="Helical" evidence="1">
    <location>
        <begin position="7"/>
        <end position="30"/>
    </location>
</feature>
<dbReference type="RefSeq" id="WP_231335452.1">
    <property type="nucleotide sequence ID" value="NZ_CP059572.1"/>
</dbReference>